<feature type="region of interest" description="Disordered" evidence="1">
    <location>
        <begin position="359"/>
        <end position="391"/>
    </location>
</feature>
<proteinExistence type="predicted"/>
<dbReference type="InterPro" id="IPR051061">
    <property type="entry name" value="Zinc_finger_trans_reg"/>
</dbReference>
<dbReference type="SUPFAM" id="SSF57667">
    <property type="entry name" value="beta-beta-alpha zinc fingers"/>
    <property type="match status" value="1"/>
</dbReference>
<dbReference type="GO" id="GO:0006357">
    <property type="term" value="P:regulation of transcription by RNA polymerase II"/>
    <property type="evidence" value="ECO:0007669"/>
    <property type="project" value="TreeGrafter"/>
</dbReference>
<feature type="region of interest" description="Disordered" evidence="1">
    <location>
        <begin position="24"/>
        <end position="100"/>
    </location>
</feature>
<feature type="compositionally biased region" description="Polar residues" evidence="1">
    <location>
        <begin position="28"/>
        <end position="45"/>
    </location>
</feature>
<dbReference type="GeneID" id="27314033"/>
<dbReference type="Gene3D" id="3.30.160.60">
    <property type="entry name" value="Classic Zinc Finger"/>
    <property type="match status" value="1"/>
</dbReference>
<dbReference type="GO" id="GO:0005634">
    <property type="term" value="C:nucleus"/>
    <property type="evidence" value="ECO:0007669"/>
    <property type="project" value="TreeGrafter"/>
</dbReference>
<feature type="compositionally biased region" description="Basic and acidic residues" evidence="1">
    <location>
        <begin position="513"/>
        <end position="523"/>
    </location>
</feature>
<dbReference type="Proteomes" id="UP000053259">
    <property type="component" value="Unassembled WGS sequence"/>
</dbReference>
<feature type="compositionally biased region" description="Polar residues" evidence="1">
    <location>
        <begin position="362"/>
        <end position="374"/>
    </location>
</feature>
<feature type="region of interest" description="Disordered" evidence="1">
    <location>
        <begin position="299"/>
        <end position="341"/>
    </location>
</feature>
<dbReference type="VEuPathDB" id="FungiDB:PV09_06060"/>
<organism evidence="3 4">
    <name type="scientific">Verruconis gallopava</name>
    <dbReference type="NCBI Taxonomy" id="253628"/>
    <lineage>
        <taxon>Eukaryota</taxon>
        <taxon>Fungi</taxon>
        <taxon>Dikarya</taxon>
        <taxon>Ascomycota</taxon>
        <taxon>Pezizomycotina</taxon>
        <taxon>Dothideomycetes</taxon>
        <taxon>Pleosporomycetidae</taxon>
        <taxon>Venturiales</taxon>
        <taxon>Sympoventuriaceae</taxon>
        <taxon>Verruconis</taxon>
    </lineage>
</organism>
<name>A0A0D1YPR7_9PEZI</name>
<dbReference type="PANTHER" id="PTHR46179:SF19">
    <property type="entry name" value="C2H2 FINGER DOMAIN TRANSCRIPTION FACTOR (EUROFUNG)-RELATED"/>
    <property type="match status" value="1"/>
</dbReference>
<feature type="compositionally biased region" description="Basic and acidic residues" evidence="1">
    <location>
        <begin position="145"/>
        <end position="165"/>
    </location>
</feature>
<dbReference type="InParanoid" id="A0A0D1YPR7"/>
<dbReference type="AlphaFoldDB" id="A0A0D1YPR7"/>
<dbReference type="InterPro" id="IPR013087">
    <property type="entry name" value="Znf_C2H2_type"/>
</dbReference>
<gene>
    <name evidence="3" type="ORF">PV09_06060</name>
</gene>
<reference evidence="3 4" key="1">
    <citation type="submission" date="2015-01" db="EMBL/GenBank/DDBJ databases">
        <title>The Genome Sequence of Ochroconis gallopava CBS43764.</title>
        <authorList>
            <consortium name="The Broad Institute Genomics Platform"/>
            <person name="Cuomo C."/>
            <person name="de Hoog S."/>
            <person name="Gorbushina A."/>
            <person name="Stielow B."/>
            <person name="Teixiera M."/>
            <person name="Abouelleil A."/>
            <person name="Chapman S.B."/>
            <person name="Priest M."/>
            <person name="Young S.K."/>
            <person name="Wortman J."/>
            <person name="Nusbaum C."/>
            <person name="Birren B."/>
        </authorList>
    </citation>
    <scope>NUCLEOTIDE SEQUENCE [LARGE SCALE GENOMIC DNA]</scope>
    <source>
        <strain evidence="3 4">CBS 43764</strain>
    </source>
</reference>
<feature type="compositionally biased region" description="Acidic residues" evidence="1">
    <location>
        <begin position="88"/>
        <end position="99"/>
    </location>
</feature>
<feature type="region of interest" description="Disordered" evidence="1">
    <location>
        <begin position="180"/>
        <end position="221"/>
    </location>
</feature>
<feature type="compositionally biased region" description="Low complexity" evidence="1">
    <location>
        <begin position="203"/>
        <end position="213"/>
    </location>
</feature>
<protein>
    <recommendedName>
        <fullName evidence="2">C2H2-type domain-containing protein</fullName>
    </recommendedName>
</protein>
<evidence type="ECO:0000259" key="2">
    <source>
        <dbReference type="SMART" id="SM00355"/>
    </source>
</evidence>
<evidence type="ECO:0000256" key="1">
    <source>
        <dbReference type="SAM" id="MobiDB-lite"/>
    </source>
</evidence>
<evidence type="ECO:0000313" key="3">
    <source>
        <dbReference type="EMBL" id="KIW02612.1"/>
    </source>
</evidence>
<dbReference type="STRING" id="253628.A0A0D1YPR7"/>
<dbReference type="RefSeq" id="XP_016212481.1">
    <property type="nucleotide sequence ID" value="XM_016359645.1"/>
</dbReference>
<dbReference type="OrthoDB" id="6077919at2759"/>
<feature type="compositionally biased region" description="Basic and acidic residues" evidence="1">
    <location>
        <begin position="75"/>
        <end position="85"/>
    </location>
</feature>
<accession>A0A0D1YPR7</accession>
<dbReference type="EMBL" id="KN847548">
    <property type="protein sequence ID" value="KIW02612.1"/>
    <property type="molecule type" value="Genomic_DNA"/>
</dbReference>
<dbReference type="InterPro" id="IPR036236">
    <property type="entry name" value="Znf_C2H2_sf"/>
</dbReference>
<feature type="domain" description="C2H2-type" evidence="2">
    <location>
        <begin position="423"/>
        <end position="448"/>
    </location>
</feature>
<dbReference type="SMART" id="SM00355">
    <property type="entry name" value="ZnF_C2H2"/>
    <property type="match status" value="3"/>
</dbReference>
<evidence type="ECO:0000313" key="4">
    <source>
        <dbReference type="Proteomes" id="UP000053259"/>
    </source>
</evidence>
<feature type="region of interest" description="Disordered" evidence="1">
    <location>
        <begin position="513"/>
        <end position="547"/>
    </location>
</feature>
<dbReference type="PANTHER" id="PTHR46179">
    <property type="entry name" value="ZINC FINGER PROTEIN"/>
    <property type="match status" value="1"/>
</dbReference>
<keyword evidence="4" id="KW-1185">Reference proteome</keyword>
<feature type="domain" description="C2H2-type" evidence="2">
    <location>
        <begin position="454"/>
        <end position="483"/>
    </location>
</feature>
<feature type="region of interest" description="Disordered" evidence="1">
    <location>
        <begin position="136"/>
        <end position="166"/>
    </location>
</feature>
<feature type="domain" description="C2H2-type" evidence="2">
    <location>
        <begin position="488"/>
        <end position="513"/>
    </location>
</feature>
<sequence length="547" mass="59861">MSQTYDDYDAYGLGEREQLVPFKPKITPESSPERSVNIVSAPTSRSTEKAKSRRKTLPSKGDAYLLRISQPNYTDVHREAERHLPSADSDEESGEDVADIDERIAQEMFQTENGARKMNDKKQNQYDQRRIESLVTAEVEMVDVADVRKQATPFEKTHSAERTEAAEDLPQLAANALQNMGIHSPPNYQTTSTDPTDSDRRQSSSTTTSAQSRKLSDGLGIRIKSEAPSSFTPMTPVEPSFQNSDPFFVSSYFPKHRNSVGSPGEKIPAISPVSPEAANSLQKLPSAKEIIEIANKTNEHRQRQASLSSMSAPSPLPNGHYRASFSNAHPSPSMIGEPKSSLVLSPPSVTLRRESYPLASSAAATTGDSLTSPDAASPHTLPTPKSNHRLSIDENTRTLPPLPGLGPPSISVSTIPAAGSGGYKCDFPGCTAPPFQTSYLLNSHANVHSTNRPHYCPVPGCPRGEGGKGFKRKNEMIRHGLVHDSPGYVCPFCPDREHKYPRPDNLQRHVRVHHTDKSKEDPLLKGVLAQRPELGGGSRGRRRRMAP</sequence>